<sequence length="169" mass="18904">MFNSKEVPSYNCVSSQRGAIYANSVDLSSNHSMTLDGVICKACCIDVVLETLILDYNRFWLARGENSKMILHNRGKATDNCNKKRVNRYRVKETSYFYFDDSIENGTSSIIDFTDVCVLVRLTVARDISLLRASRLVCDCDGPKFCGVRLSEPMVAKATSERGSEFGLA</sequence>
<dbReference type="Proteomes" id="UP000824120">
    <property type="component" value="Chromosome 6"/>
</dbReference>
<reference evidence="1 2" key="1">
    <citation type="submission" date="2020-09" db="EMBL/GenBank/DDBJ databases">
        <title>De no assembly of potato wild relative species, Solanum commersonii.</title>
        <authorList>
            <person name="Cho K."/>
        </authorList>
    </citation>
    <scope>NUCLEOTIDE SEQUENCE [LARGE SCALE GENOMIC DNA]</scope>
    <source>
        <strain evidence="1">LZ3.2</strain>
        <tissue evidence="1">Leaf</tissue>
    </source>
</reference>
<organism evidence="1 2">
    <name type="scientific">Solanum commersonii</name>
    <name type="common">Commerson's wild potato</name>
    <name type="synonym">Commerson's nightshade</name>
    <dbReference type="NCBI Taxonomy" id="4109"/>
    <lineage>
        <taxon>Eukaryota</taxon>
        <taxon>Viridiplantae</taxon>
        <taxon>Streptophyta</taxon>
        <taxon>Embryophyta</taxon>
        <taxon>Tracheophyta</taxon>
        <taxon>Spermatophyta</taxon>
        <taxon>Magnoliopsida</taxon>
        <taxon>eudicotyledons</taxon>
        <taxon>Gunneridae</taxon>
        <taxon>Pentapetalae</taxon>
        <taxon>asterids</taxon>
        <taxon>lamiids</taxon>
        <taxon>Solanales</taxon>
        <taxon>Solanaceae</taxon>
        <taxon>Solanoideae</taxon>
        <taxon>Solaneae</taxon>
        <taxon>Solanum</taxon>
    </lineage>
</organism>
<dbReference type="EMBL" id="JACXVP010000006">
    <property type="protein sequence ID" value="KAG5600022.1"/>
    <property type="molecule type" value="Genomic_DNA"/>
</dbReference>
<evidence type="ECO:0000313" key="1">
    <source>
        <dbReference type="EMBL" id="KAG5600022.1"/>
    </source>
</evidence>
<name>A0A9J5YM69_SOLCO</name>
<comment type="caution">
    <text evidence="1">The sequence shown here is derived from an EMBL/GenBank/DDBJ whole genome shotgun (WGS) entry which is preliminary data.</text>
</comment>
<gene>
    <name evidence="1" type="ORF">H5410_031392</name>
</gene>
<proteinExistence type="predicted"/>
<dbReference type="AlphaFoldDB" id="A0A9J5YM69"/>
<keyword evidence="2" id="KW-1185">Reference proteome</keyword>
<evidence type="ECO:0000313" key="2">
    <source>
        <dbReference type="Proteomes" id="UP000824120"/>
    </source>
</evidence>
<accession>A0A9J5YM69</accession>
<protein>
    <submittedName>
        <fullName evidence="1">Uncharacterized protein</fullName>
    </submittedName>
</protein>